<keyword evidence="3 5" id="KW-1133">Transmembrane helix</keyword>
<evidence type="ECO:0000256" key="2">
    <source>
        <dbReference type="ARBA" id="ARBA00022692"/>
    </source>
</evidence>
<feature type="transmembrane region" description="Helical" evidence="5">
    <location>
        <begin position="118"/>
        <end position="136"/>
    </location>
</feature>
<dbReference type="InterPro" id="IPR001902">
    <property type="entry name" value="SLC26A/SulP_fam"/>
</dbReference>
<evidence type="ECO:0000313" key="7">
    <source>
        <dbReference type="EMBL" id="MEA5139163.1"/>
    </source>
</evidence>
<proteinExistence type="predicted"/>
<reference evidence="7 8" key="1">
    <citation type="submission" date="2023-12" db="EMBL/GenBank/DDBJ databases">
        <title>Novel species of the genus Arcicella isolated from rivers.</title>
        <authorList>
            <person name="Lu H."/>
        </authorList>
    </citation>
    <scope>NUCLEOTIDE SEQUENCE [LARGE SCALE GENOMIC DNA]</scope>
    <source>
        <strain evidence="7 8">KCTC 23307</strain>
    </source>
</reference>
<dbReference type="EMBL" id="JAYFUM010000008">
    <property type="protein sequence ID" value="MEA5139163.1"/>
    <property type="molecule type" value="Genomic_DNA"/>
</dbReference>
<protein>
    <submittedName>
        <fullName evidence="7">SulP family inorganic anion transporter</fullName>
    </submittedName>
</protein>
<evidence type="ECO:0000256" key="4">
    <source>
        <dbReference type="ARBA" id="ARBA00023136"/>
    </source>
</evidence>
<feature type="transmembrane region" description="Helical" evidence="5">
    <location>
        <begin position="364"/>
        <end position="381"/>
    </location>
</feature>
<dbReference type="InterPro" id="IPR011547">
    <property type="entry name" value="SLC26A/SulP_dom"/>
</dbReference>
<keyword evidence="2 5" id="KW-0812">Transmembrane</keyword>
<dbReference type="InterPro" id="IPR036513">
    <property type="entry name" value="STAS_dom_sf"/>
</dbReference>
<evidence type="ECO:0000256" key="1">
    <source>
        <dbReference type="ARBA" id="ARBA00004141"/>
    </source>
</evidence>
<dbReference type="InterPro" id="IPR002645">
    <property type="entry name" value="STAS_dom"/>
</dbReference>
<keyword evidence="4 5" id="KW-0472">Membrane</keyword>
<sequence>MYKLKYYQLSLLKTDWKSGISVFLVALPLCLGIALASGAPLFAGLLSGIIAGIVVTLLSGSEISVSGPAAGLTVIVATAIKDLGSYQGFLVAVILAGFLQIALGYLKAGRFSAYFPESVIKGMLVAIGMVIILKQIPHALGDDQDYEGEFEFEQSSDNQNTITELIRSVIDFNDGAVLIAITCLALLIVWDFASKKNITFFKLFPSSLAAVLMGVGINELYKLYAPTLYLGNSPIHMVSIPIFKNLNDFSKALVFPDFSFLTNPQIYSIAITLAVVASLESLLSLEAGDSIDPQKRISSSDKELIAQGVGNTLAGFLGGLPVTSVVVRTSANVYSGAKTRMSSLVHGFLLLASVFLIPSLMNKIPLSALAAILLMVGYKLAKPSIFFKVYKEGYDQYIPFAVTVLVIIFKDLLFGIFIGTFVGLLFVVFTNFRSVISVVRDGNNVLIKFNKDISFLNKPRIKNILMDLKEGDDVFIDGSRANFIDHDIYTMLYDFKRSSKARGIELTFKKVNRKIQGDINQYEADVETLH</sequence>
<feature type="domain" description="STAS" evidence="6">
    <location>
        <begin position="434"/>
        <end position="515"/>
    </location>
</feature>
<dbReference type="Pfam" id="PF00916">
    <property type="entry name" value="Sulfate_transp"/>
    <property type="match status" value="1"/>
</dbReference>
<organism evidence="7 8">
    <name type="scientific">Arcicella rigui</name>
    <dbReference type="NCBI Taxonomy" id="797020"/>
    <lineage>
        <taxon>Bacteria</taxon>
        <taxon>Pseudomonadati</taxon>
        <taxon>Bacteroidota</taxon>
        <taxon>Cytophagia</taxon>
        <taxon>Cytophagales</taxon>
        <taxon>Flectobacillaceae</taxon>
        <taxon>Arcicella</taxon>
    </lineage>
</organism>
<feature type="transmembrane region" description="Helical" evidence="5">
    <location>
        <begin position="49"/>
        <end position="80"/>
    </location>
</feature>
<keyword evidence="8" id="KW-1185">Reference proteome</keyword>
<feature type="transmembrane region" description="Helical" evidence="5">
    <location>
        <begin position="20"/>
        <end position="42"/>
    </location>
</feature>
<evidence type="ECO:0000313" key="8">
    <source>
        <dbReference type="Proteomes" id="UP001302949"/>
    </source>
</evidence>
<dbReference type="Proteomes" id="UP001302949">
    <property type="component" value="Unassembled WGS sequence"/>
</dbReference>
<dbReference type="RefSeq" id="WP_323296322.1">
    <property type="nucleotide sequence ID" value="NZ_JAYFUM010000008.1"/>
</dbReference>
<dbReference type="PANTHER" id="PTHR11814">
    <property type="entry name" value="SULFATE TRANSPORTER"/>
    <property type="match status" value="1"/>
</dbReference>
<feature type="transmembrane region" description="Helical" evidence="5">
    <location>
        <begin position="200"/>
        <end position="221"/>
    </location>
</feature>
<comment type="subcellular location">
    <subcellularLocation>
        <location evidence="1">Membrane</location>
        <topology evidence="1">Multi-pass membrane protein</topology>
    </subcellularLocation>
</comment>
<feature type="transmembrane region" description="Helical" evidence="5">
    <location>
        <begin position="304"/>
        <end position="327"/>
    </location>
</feature>
<feature type="transmembrane region" description="Helical" evidence="5">
    <location>
        <begin position="175"/>
        <end position="193"/>
    </location>
</feature>
<accession>A0ABU5Q8U0</accession>
<dbReference type="SUPFAM" id="SSF52091">
    <property type="entry name" value="SpoIIaa-like"/>
    <property type="match status" value="1"/>
</dbReference>
<name>A0ABU5Q8U0_9BACT</name>
<feature type="transmembrane region" description="Helical" evidence="5">
    <location>
        <begin position="401"/>
        <end position="429"/>
    </location>
</feature>
<dbReference type="PROSITE" id="PS50801">
    <property type="entry name" value="STAS"/>
    <property type="match status" value="1"/>
</dbReference>
<comment type="caution">
    <text evidence="7">The sequence shown here is derived from an EMBL/GenBank/DDBJ whole genome shotgun (WGS) entry which is preliminary data.</text>
</comment>
<evidence type="ECO:0000256" key="5">
    <source>
        <dbReference type="SAM" id="Phobius"/>
    </source>
</evidence>
<evidence type="ECO:0000259" key="6">
    <source>
        <dbReference type="PROSITE" id="PS50801"/>
    </source>
</evidence>
<feature type="transmembrane region" description="Helical" evidence="5">
    <location>
        <begin position="86"/>
        <end position="106"/>
    </location>
</feature>
<evidence type="ECO:0000256" key="3">
    <source>
        <dbReference type="ARBA" id="ARBA00022989"/>
    </source>
</evidence>
<gene>
    <name evidence="7" type="ORF">VB248_08460</name>
</gene>